<evidence type="ECO:0000256" key="7">
    <source>
        <dbReference type="SAM" id="Phobius"/>
    </source>
</evidence>
<keyword evidence="4" id="KW-1015">Disulfide bond</keyword>
<dbReference type="InterPro" id="IPR003599">
    <property type="entry name" value="Ig_sub"/>
</dbReference>
<dbReference type="PRINTS" id="PR01536">
    <property type="entry name" value="INTRLKN1R12F"/>
</dbReference>
<sequence>MYVNIALFLFPTSLIISQCNPGTHLKIYVQAGEMVALRCPQYRGYNHGDARPFWKSHTKLLVEVTNSMSEWRQMGVVVLGRSLVILNASANHHGNYSCSLGNGSREYWFSLTVYGSRSREYEARTTYSLTCYTQESCTLTCPDANTPPVNTLNITSNGTVWHKVGESLPVAGFFWRVEEKDSGVYTCTRSYLYDDQIYNMTLTVAVDIQPKGKKHLSVILSPHENDVFHVDLGSTVVINCNAIMYSDFDEVFWLSGDSFVDTNDSLPVFYNYTRESTVEEIKMTASLVFKHVSVEDLSKEYTCKLETSSEPSSFVTITLTPKASSLLPSIPICIGIITSVIVVTTVFCVKLKKDIFRFLRDTPACYHNTSDGKSNDAVLMNYKRDTEAALNEHDRECLKSVLEDEAEAALDCIKLSRTVVLVPTPSDPCLNLTCWLPSVNPSWNSRLTRFFIKTEATVSASVSDALQLLSEAGDCVTWKGESAMSPSSFFWKQLCYYLPAPTNTIQHLIMLIHHHHH</sequence>
<keyword evidence="6" id="KW-0393">Immunoglobulin domain</keyword>
<reference evidence="10" key="1">
    <citation type="submission" date="2025-08" db="UniProtKB">
        <authorList>
            <consortium name="Ensembl"/>
        </authorList>
    </citation>
    <scope>IDENTIFICATION</scope>
</reference>
<evidence type="ECO:0000256" key="1">
    <source>
        <dbReference type="ARBA" id="ARBA00009752"/>
    </source>
</evidence>
<dbReference type="InterPro" id="IPR013151">
    <property type="entry name" value="Immunoglobulin_dom"/>
</dbReference>
<organism evidence="10 11">
    <name type="scientific">Mola mola</name>
    <name type="common">Ocean sunfish</name>
    <name type="synonym">Tetraodon mola</name>
    <dbReference type="NCBI Taxonomy" id="94237"/>
    <lineage>
        <taxon>Eukaryota</taxon>
        <taxon>Metazoa</taxon>
        <taxon>Chordata</taxon>
        <taxon>Craniata</taxon>
        <taxon>Vertebrata</taxon>
        <taxon>Euteleostomi</taxon>
        <taxon>Actinopterygii</taxon>
        <taxon>Neopterygii</taxon>
        <taxon>Teleostei</taxon>
        <taxon>Neoteleostei</taxon>
        <taxon>Acanthomorphata</taxon>
        <taxon>Eupercaria</taxon>
        <taxon>Tetraodontiformes</taxon>
        <taxon>Molidae</taxon>
        <taxon>Mola</taxon>
    </lineage>
</organism>
<keyword evidence="7" id="KW-0812">Transmembrane</keyword>
<keyword evidence="5" id="KW-0325">Glycoprotein</keyword>
<dbReference type="PANTHER" id="PTHR11890:SF6">
    <property type="entry name" value="INTERLEUKIN-18 RECEPTOR 1"/>
    <property type="match status" value="1"/>
</dbReference>
<dbReference type="InterPro" id="IPR015621">
    <property type="entry name" value="IL-1_rcpt_fam"/>
</dbReference>
<feature type="transmembrane region" description="Helical" evidence="7">
    <location>
        <begin position="326"/>
        <end position="349"/>
    </location>
</feature>
<dbReference type="InterPro" id="IPR013783">
    <property type="entry name" value="Ig-like_fold"/>
</dbReference>
<dbReference type="OMA" id="CKLESDQ"/>
<evidence type="ECO:0000313" key="11">
    <source>
        <dbReference type="Proteomes" id="UP000261620"/>
    </source>
</evidence>
<keyword evidence="3" id="KW-0677">Repeat</keyword>
<evidence type="ECO:0000256" key="5">
    <source>
        <dbReference type="ARBA" id="ARBA00023180"/>
    </source>
</evidence>
<keyword evidence="7" id="KW-1133">Transmembrane helix</keyword>
<dbReference type="InterPro" id="IPR036179">
    <property type="entry name" value="Ig-like_dom_sf"/>
</dbReference>
<dbReference type="GO" id="GO:0004908">
    <property type="term" value="F:interleukin-1 receptor activity"/>
    <property type="evidence" value="ECO:0007669"/>
    <property type="project" value="InterPro"/>
</dbReference>
<dbReference type="Ensembl" id="ENSMMOT00000024714.1">
    <property type="protein sequence ID" value="ENSMMOP00000024305.1"/>
    <property type="gene ID" value="ENSMMOG00000018492.1"/>
</dbReference>
<feature type="domain" description="Ig-like" evidence="9">
    <location>
        <begin position="222"/>
        <end position="320"/>
    </location>
</feature>
<proteinExistence type="inferred from homology"/>
<dbReference type="Gene3D" id="2.60.40.10">
    <property type="entry name" value="Immunoglobulins"/>
    <property type="match status" value="3"/>
</dbReference>
<name>A0A3Q3X7T3_MOLML</name>
<comment type="similarity">
    <text evidence="1">Belongs to the interleukin-1 receptor family.</text>
</comment>
<dbReference type="AlphaFoldDB" id="A0A3Q3X7T3"/>
<keyword evidence="2 8" id="KW-0732">Signal</keyword>
<evidence type="ECO:0000256" key="6">
    <source>
        <dbReference type="ARBA" id="ARBA00023319"/>
    </source>
</evidence>
<keyword evidence="7" id="KW-0472">Membrane</keyword>
<dbReference type="Proteomes" id="UP000261620">
    <property type="component" value="Unplaced"/>
</dbReference>
<feature type="chain" id="PRO_5018684063" description="Ig-like domain-containing protein" evidence="8">
    <location>
        <begin position="18"/>
        <end position="517"/>
    </location>
</feature>
<feature type="signal peptide" evidence="8">
    <location>
        <begin position="1"/>
        <end position="17"/>
    </location>
</feature>
<evidence type="ECO:0000259" key="9">
    <source>
        <dbReference type="PROSITE" id="PS50835"/>
    </source>
</evidence>
<dbReference type="InterPro" id="IPR004074">
    <property type="entry name" value="IL-1_rcpt_I/II-typ"/>
</dbReference>
<accession>A0A3Q3X7T3</accession>
<reference evidence="10" key="2">
    <citation type="submission" date="2025-09" db="UniProtKB">
        <authorList>
            <consortium name="Ensembl"/>
        </authorList>
    </citation>
    <scope>IDENTIFICATION</scope>
</reference>
<dbReference type="STRING" id="94237.ENSMMOP00000024305"/>
<dbReference type="InterPro" id="IPR007110">
    <property type="entry name" value="Ig-like_dom"/>
</dbReference>
<protein>
    <recommendedName>
        <fullName evidence="9">Ig-like domain-containing protein</fullName>
    </recommendedName>
</protein>
<dbReference type="Pfam" id="PF00047">
    <property type="entry name" value="ig"/>
    <property type="match status" value="1"/>
</dbReference>
<keyword evidence="11" id="KW-1185">Reference proteome</keyword>
<evidence type="ECO:0000256" key="2">
    <source>
        <dbReference type="ARBA" id="ARBA00022729"/>
    </source>
</evidence>
<dbReference type="PANTHER" id="PTHR11890">
    <property type="entry name" value="INTERLEUKIN-1 RECEPTOR FAMILY MEMBER"/>
    <property type="match status" value="1"/>
</dbReference>
<evidence type="ECO:0000256" key="4">
    <source>
        <dbReference type="ARBA" id="ARBA00023157"/>
    </source>
</evidence>
<evidence type="ECO:0000256" key="8">
    <source>
        <dbReference type="SAM" id="SignalP"/>
    </source>
</evidence>
<evidence type="ECO:0000313" key="10">
    <source>
        <dbReference type="Ensembl" id="ENSMMOP00000024305.1"/>
    </source>
</evidence>
<evidence type="ECO:0000256" key="3">
    <source>
        <dbReference type="ARBA" id="ARBA00022737"/>
    </source>
</evidence>
<dbReference type="PROSITE" id="PS50835">
    <property type="entry name" value="IG_LIKE"/>
    <property type="match status" value="2"/>
</dbReference>
<dbReference type="SUPFAM" id="SSF48726">
    <property type="entry name" value="Immunoglobulin"/>
    <property type="match status" value="3"/>
</dbReference>
<dbReference type="SMART" id="SM00409">
    <property type="entry name" value="IG"/>
    <property type="match status" value="3"/>
</dbReference>
<feature type="domain" description="Ig-like" evidence="9">
    <location>
        <begin position="11"/>
        <end position="110"/>
    </location>
</feature>